<evidence type="ECO:0000256" key="1">
    <source>
        <dbReference type="SAM" id="MobiDB-lite"/>
    </source>
</evidence>
<protein>
    <submittedName>
        <fullName evidence="2">Uncharacterized protein</fullName>
    </submittedName>
</protein>
<dbReference type="PANTHER" id="PTHR31766:SF2">
    <property type="entry name" value="GLABROUS1 ENHANCER-BINDING PROTEIN-LIKE 2"/>
    <property type="match status" value="1"/>
</dbReference>
<dbReference type="PANTHER" id="PTHR31766">
    <property type="entry name" value="GLABROUS1 ENHANCER-BINDING PROTEIN-LIKE 2"/>
    <property type="match status" value="1"/>
</dbReference>
<dbReference type="InterPro" id="IPR040327">
    <property type="entry name" value="At5g14285-like"/>
</dbReference>
<name>A0A835E3D9_9POAL</name>
<gene>
    <name evidence="2" type="ORF">HU200_058453</name>
</gene>
<feature type="region of interest" description="Disordered" evidence="1">
    <location>
        <begin position="144"/>
        <end position="202"/>
    </location>
</feature>
<feature type="compositionally biased region" description="Low complexity" evidence="1">
    <location>
        <begin position="159"/>
        <end position="168"/>
    </location>
</feature>
<comment type="caution">
    <text evidence="2">The sequence shown here is derived from an EMBL/GenBank/DDBJ whole genome shotgun (WGS) entry which is preliminary data.</text>
</comment>
<dbReference type="EMBL" id="JACEFO010002460">
    <property type="protein sequence ID" value="KAF8659426.1"/>
    <property type="molecule type" value="Genomic_DNA"/>
</dbReference>
<reference evidence="2" key="1">
    <citation type="submission" date="2020-07" db="EMBL/GenBank/DDBJ databases">
        <title>Genome sequence and genetic diversity analysis of an under-domesticated orphan crop, white fonio (Digitaria exilis).</title>
        <authorList>
            <person name="Bennetzen J.L."/>
            <person name="Chen S."/>
            <person name="Ma X."/>
            <person name="Wang X."/>
            <person name="Yssel A.E.J."/>
            <person name="Chaluvadi S.R."/>
            <person name="Johnson M."/>
            <person name="Gangashetty P."/>
            <person name="Hamidou F."/>
            <person name="Sanogo M.D."/>
            <person name="Zwaenepoel A."/>
            <person name="Wallace J."/>
            <person name="Van De Peer Y."/>
            <person name="Van Deynze A."/>
        </authorList>
    </citation>
    <scope>NUCLEOTIDE SEQUENCE</scope>
    <source>
        <tissue evidence="2">Leaves</tissue>
    </source>
</reference>
<proteinExistence type="predicted"/>
<dbReference type="Proteomes" id="UP000636709">
    <property type="component" value="Unassembled WGS sequence"/>
</dbReference>
<dbReference type="AlphaFoldDB" id="A0A835E3D9"/>
<sequence length="252" mass="27470">MYAAIYCVGQLVVFRRWAPRQRLDGASCLISLFHGTPAALAAAGSSSRCHRSTAPSHAAQLRASKDPPCLDYSVAYIHHLDPAPLPLPSCPENVSHRAPPSPRSFVFSSTCPAYKSFRQRPRTRSSSLLVLAEVTSLLQNVLDDHPGLAGSNPPRPRRSTASSSTPYPNGASYHRSSGGRRPALPPQDGRLLTISGHGQSTSSRGGCGSLGLLCWHAIAVSNLWIWNLWKELFSERNQAVERQRKTPRQSPF</sequence>
<evidence type="ECO:0000313" key="2">
    <source>
        <dbReference type="EMBL" id="KAF8659426.1"/>
    </source>
</evidence>
<accession>A0A835E3D9</accession>
<keyword evidence="3" id="KW-1185">Reference proteome</keyword>
<organism evidence="2 3">
    <name type="scientific">Digitaria exilis</name>
    <dbReference type="NCBI Taxonomy" id="1010633"/>
    <lineage>
        <taxon>Eukaryota</taxon>
        <taxon>Viridiplantae</taxon>
        <taxon>Streptophyta</taxon>
        <taxon>Embryophyta</taxon>
        <taxon>Tracheophyta</taxon>
        <taxon>Spermatophyta</taxon>
        <taxon>Magnoliopsida</taxon>
        <taxon>Liliopsida</taxon>
        <taxon>Poales</taxon>
        <taxon>Poaceae</taxon>
        <taxon>PACMAD clade</taxon>
        <taxon>Panicoideae</taxon>
        <taxon>Panicodae</taxon>
        <taxon>Paniceae</taxon>
        <taxon>Anthephorinae</taxon>
        <taxon>Digitaria</taxon>
    </lineage>
</organism>
<evidence type="ECO:0000313" key="3">
    <source>
        <dbReference type="Proteomes" id="UP000636709"/>
    </source>
</evidence>